<sequence>MVGPAMASSGSFFFTILGAGCSRGEIVRDLVVWELGVGVVARGVTTGSGSSGGFFFAILGVGCSRAEVVGGLVVCGVSDGGSLTFF</sequence>
<dbReference type="Proteomes" id="UP000607653">
    <property type="component" value="Unassembled WGS sequence"/>
</dbReference>
<proteinExistence type="predicted"/>
<dbReference type="EMBL" id="DUZY01000004">
    <property type="protein sequence ID" value="DAD38302.1"/>
    <property type="molecule type" value="Genomic_DNA"/>
</dbReference>
<name>A0A822YZZ4_NELNU</name>
<accession>A0A822YZZ4</accession>
<evidence type="ECO:0000313" key="2">
    <source>
        <dbReference type="Proteomes" id="UP000607653"/>
    </source>
</evidence>
<dbReference type="AlphaFoldDB" id="A0A822YZZ4"/>
<reference evidence="1 2" key="1">
    <citation type="journal article" date="2020" name="Mol. Biol. Evol.">
        <title>Distinct Expression and Methylation Patterns for Genes with Different Fates following a Single Whole-Genome Duplication in Flowering Plants.</title>
        <authorList>
            <person name="Shi T."/>
            <person name="Rahmani R.S."/>
            <person name="Gugger P.F."/>
            <person name="Wang M."/>
            <person name="Li H."/>
            <person name="Zhang Y."/>
            <person name="Li Z."/>
            <person name="Wang Q."/>
            <person name="Van de Peer Y."/>
            <person name="Marchal K."/>
            <person name="Chen J."/>
        </authorList>
    </citation>
    <scope>NUCLEOTIDE SEQUENCE [LARGE SCALE GENOMIC DNA]</scope>
    <source>
        <tissue evidence="1">Leaf</tissue>
    </source>
</reference>
<gene>
    <name evidence="1" type="ORF">HUJ06_008943</name>
</gene>
<keyword evidence="2" id="KW-1185">Reference proteome</keyword>
<evidence type="ECO:0000313" key="1">
    <source>
        <dbReference type="EMBL" id="DAD38302.1"/>
    </source>
</evidence>
<organism evidence="1 2">
    <name type="scientific">Nelumbo nucifera</name>
    <name type="common">Sacred lotus</name>
    <dbReference type="NCBI Taxonomy" id="4432"/>
    <lineage>
        <taxon>Eukaryota</taxon>
        <taxon>Viridiplantae</taxon>
        <taxon>Streptophyta</taxon>
        <taxon>Embryophyta</taxon>
        <taxon>Tracheophyta</taxon>
        <taxon>Spermatophyta</taxon>
        <taxon>Magnoliopsida</taxon>
        <taxon>Proteales</taxon>
        <taxon>Nelumbonaceae</taxon>
        <taxon>Nelumbo</taxon>
    </lineage>
</organism>
<comment type="caution">
    <text evidence="1">The sequence shown here is derived from an EMBL/GenBank/DDBJ whole genome shotgun (WGS) entry which is preliminary data.</text>
</comment>
<protein>
    <submittedName>
        <fullName evidence="1">Uncharacterized protein</fullName>
    </submittedName>
</protein>